<dbReference type="Proteomes" id="UP001497497">
    <property type="component" value="Unassembled WGS sequence"/>
</dbReference>
<comment type="caution">
    <text evidence="2">The sequence shown here is derived from an EMBL/GenBank/DDBJ whole genome shotgun (WGS) entry which is preliminary data.</text>
</comment>
<keyword evidence="3" id="KW-1185">Reference proteome</keyword>
<name>A0AAV2H679_LYMST</name>
<gene>
    <name evidence="2" type="ORF">GSLYS_00002793001</name>
</gene>
<reference evidence="2 3" key="1">
    <citation type="submission" date="2024-04" db="EMBL/GenBank/DDBJ databases">
        <authorList>
            <consortium name="Genoscope - CEA"/>
            <person name="William W."/>
        </authorList>
    </citation>
    <scope>NUCLEOTIDE SEQUENCE [LARGE SCALE GENOMIC DNA]</scope>
</reference>
<feature type="chain" id="PRO_5043382458" description="Lipoprotein" evidence="1">
    <location>
        <begin position="39"/>
        <end position="138"/>
    </location>
</feature>
<evidence type="ECO:0000313" key="2">
    <source>
        <dbReference type="EMBL" id="CAL1528623.1"/>
    </source>
</evidence>
<evidence type="ECO:0008006" key="4">
    <source>
        <dbReference type="Google" id="ProtNLM"/>
    </source>
</evidence>
<protein>
    <recommendedName>
        <fullName evidence="4">Lipoprotein</fullName>
    </recommendedName>
</protein>
<accession>A0AAV2H679</accession>
<proteinExistence type="predicted"/>
<keyword evidence="1" id="KW-0732">Signal</keyword>
<sequence>MKMARGIHTGNKEQHLHPDMQIYLLGTILLVLAISCRGDPDENIPCTEAQTNYNSCTDEKGYNNCWDLYYQVLGACYSKAWQECAETEHEYFGKGCDRVGEEKDESCDELKEKIGSICTNEWFAGLYETTGATRDVEK</sequence>
<evidence type="ECO:0000313" key="3">
    <source>
        <dbReference type="Proteomes" id="UP001497497"/>
    </source>
</evidence>
<dbReference type="AlphaFoldDB" id="A0AAV2H679"/>
<dbReference type="EMBL" id="CAXITT010000035">
    <property type="protein sequence ID" value="CAL1528623.1"/>
    <property type="molecule type" value="Genomic_DNA"/>
</dbReference>
<evidence type="ECO:0000256" key="1">
    <source>
        <dbReference type="SAM" id="SignalP"/>
    </source>
</evidence>
<feature type="signal peptide" evidence="1">
    <location>
        <begin position="1"/>
        <end position="38"/>
    </location>
</feature>
<organism evidence="2 3">
    <name type="scientific">Lymnaea stagnalis</name>
    <name type="common">Great pond snail</name>
    <name type="synonym">Helix stagnalis</name>
    <dbReference type="NCBI Taxonomy" id="6523"/>
    <lineage>
        <taxon>Eukaryota</taxon>
        <taxon>Metazoa</taxon>
        <taxon>Spiralia</taxon>
        <taxon>Lophotrochozoa</taxon>
        <taxon>Mollusca</taxon>
        <taxon>Gastropoda</taxon>
        <taxon>Heterobranchia</taxon>
        <taxon>Euthyneura</taxon>
        <taxon>Panpulmonata</taxon>
        <taxon>Hygrophila</taxon>
        <taxon>Lymnaeoidea</taxon>
        <taxon>Lymnaeidae</taxon>
        <taxon>Lymnaea</taxon>
    </lineage>
</organism>